<accession>A0A9P7EDK4</accession>
<evidence type="ECO:0000313" key="2">
    <source>
        <dbReference type="Proteomes" id="UP000807769"/>
    </source>
</evidence>
<dbReference type="Proteomes" id="UP000807769">
    <property type="component" value="Unassembled WGS sequence"/>
</dbReference>
<reference evidence="1" key="1">
    <citation type="journal article" date="2020" name="New Phytol.">
        <title>Comparative genomics reveals dynamic genome evolution in host specialist ectomycorrhizal fungi.</title>
        <authorList>
            <person name="Lofgren L.A."/>
            <person name="Nguyen N.H."/>
            <person name="Vilgalys R."/>
            <person name="Ruytinx J."/>
            <person name="Liao H.L."/>
            <person name="Branco S."/>
            <person name="Kuo A."/>
            <person name="LaButti K."/>
            <person name="Lipzen A."/>
            <person name="Andreopoulos W."/>
            <person name="Pangilinan J."/>
            <person name="Riley R."/>
            <person name="Hundley H."/>
            <person name="Na H."/>
            <person name="Barry K."/>
            <person name="Grigoriev I.V."/>
            <person name="Stajich J.E."/>
            <person name="Kennedy P.G."/>
        </authorList>
    </citation>
    <scope>NUCLEOTIDE SEQUENCE</scope>
    <source>
        <strain evidence="1">MN1</strain>
    </source>
</reference>
<dbReference type="EMBL" id="JABBWG010000013">
    <property type="protein sequence ID" value="KAG1817698.1"/>
    <property type="molecule type" value="Genomic_DNA"/>
</dbReference>
<dbReference type="GeneID" id="64629509"/>
<gene>
    <name evidence="1" type="ORF">BJ212DRAFT_1350150</name>
</gene>
<organism evidence="1 2">
    <name type="scientific">Suillus subaureus</name>
    <dbReference type="NCBI Taxonomy" id="48587"/>
    <lineage>
        <taxon>Eukaryota</taxon>
        <taxon>Fungi</taxon>
        <taxon>Dikarya</taxon>
        <taxon>Basidiomycota</taxon>
        <taxon>Agaricomycotina</taxon>
        <taxon>Agaricomycetes</taxon>
        <taxon>Agaricomycetidae</taxon>
        <taxon>Boletales</taxon>
        <taxon>Suillineae</taxon>
        <taxon>Suillaceae</taxon>
        <taxon>Suillus</taxon>
    </lineage>
</organism>
<sequence length="78" mass="9091">MDDTAVDKHFSQSGIEEWSVILLRSLVRFYKETSSYRPSKCGSHCQEILIERSSHSKPIDKHSWRTKTRNDVNSFCNS</sequence>
<comment type="caution">
    <text evidence="1">The sequence shown here is derived from an EMBL/GenBank/DDBJ whole genome shotgun (WGS) entry which is preliminary data.</text>
</comment>
<dbReference type="RefSeq" id="XP_041193940.1">
    <property type="nucleotide sequence ID" value="XM_041335492.1"/>
</dbReference>
<name>A0A9P7EDK4_9AGAM</name>
<proteinExistence type="predicted"/>
<keyword evidence="2" id="KW-1185">Reference proteome</keyword>
<dbReference type="AlphaFoldDB" id="A0A9P7EDK4"/>
<evidence type="ECO:0000313" key="1">
    <source>
        <dbReference type="EMBL" id="KAG1817698.1"/>
    </source>
</evidence>
<protein>
    <submittedName>
        <fullName evidence="1">Uncharacterized protein</fullName>
    </submittedName>
</protein>